<sequence>MTGWTKRGTTAALVLLLPLAGLASCGEERPALSARECRSAWEDLRQTQSENGSIAPRGTRTAGRWQQEYDVAGSRAKGADPGDLPSCSEDVAAARARFDRLVDLGAAIQRHDLAEQLRRAEADLRHAQGLGSFAVLPPRLATAFDRLRSVAPEVHQAVARAEQPAADVDLDDGGAVHDLAAAIGTAATSLPSYAVGRRALEVIGRYELHEE</sequence>
<feature type="chain" id="PRO_5045960664" description="Lipoprotein" evidence="1">
    <location>
        <begin position="24"/>
        <end position="211"/>
    </location>
</feature>
<name>A0ABU2BS06_9ACTN</name>
<evidence type="ECO:0000313" key="2">
    <source>
        <dbReference type="EMBL" id="MDR7361411.1"/>
    </source>
</evidence>
<keyword evidence="1" id="KW-0732">Signal</keyword>
<protein>
    <recommendedName>
        <fullName evidence="4">Lipoprotein</fullName>
    </recommendedName>
</protein>
<comment type="caution">
    <text evidence="2">The sequence shown here is derived from an EMBL/GenBank/DDBJ whole genome shotgun (WGS) entry which is preliminary data.</text>
</comment>
<dbReference type="Proteomes" id="UP001183648">
    <property type="component" value="Unassembled WGS sequence"/>
</dbReference>
<reference evidence="2 3" key="1">
    <citation type="submission" date="2023-07" db="EMBL/GenBank/DDBJ databases">
        <title>Sequencing the genomes of 1000 actinobacteria strains.</title>
        <authorList>
            <person name="Klenk H.-P."/>
        </authorList>
    </citation>
    <scope>NUCLEOTIDE SEQUENCE [LARGE SCALE GENOMIC DNA]</scope>
    <source>
        <strain evidence="2 3">DSM 19426</strain>
    </source>
</reference>
<organism evidence="2 3">
    <name type="scientific">Nocardioides marmoribigeumensis</name>
    <dbReference type="NCBI Taxonomy" id="433649"/>
    <lineage>
        <taxon>Bacteria</taxon>
        <taxon>Bacillati</taxon>
        <taxon>Actinomycetota</taxon>
        <taxon>Actinomycetes</taxon>
        <taxon>Propionibacteriales</taxon>
        <taxon>Nocardioidaceae</taxon>
        <taxon>Nocardioides</taxon>
    </lineage>
</organism>
<evidence type="ECO:0000313" key="3">
    <source>
        <dbReference type="Proteomes" id="UP001183648"/>
    </source>
</evidence>
<keyword evidence="3" id="KW-1185">Reference proteome</keyword>
<dbReference type="RefSeq" id="WP_310299359.1">
    <property type="nucleotide sequence ID" value="NZ_BAAAPS010000007.1"/>
</dbReference>
<dbReference type="PROSITE" id="PS51257">
    <property type="entry name" value="PROKAR_LIPOPROTEIN"/>
    <property type="match status" value="1"/>
</dbReference>
<feature type="signal peptide" evidence="1">
    <location>
        <begin position="1"/>
        <end position="23"/>
    </location>
</feature>
<evidence type="ECO:0000256" key="1">
    <source>
        <dbReference type="SAM" id="SignalP"/>
    </source>
</evidence>
<gene>
    <name evidence="2" type="ORF">J2S63_000964</name>
</gene>
<evidence type="ECO:0008006" key="4">
    <source>
        <dbReference type="Google" id="ProtNLM"/>
    </source>
</evidence>
<accession>A0ABU2BS06</accession>
<proteinExistence type="predicted"/>
<dbReference type="EMBL" id="JAVDYG010000001">
    <property type="protein sequence ID" value="MDR7361411.1"/>
    <property type="molecule type" value="Genomic_DNA"/>
</dbReference>